<dbReference type="AlphaFoldDB" id="A0AAN1LB04"/>
<evidence type="ECO:0000313" key="3">
    <source>
        <dbReference type="Proteomes" id="UP000218606"/>
    </source>
</evidence>
<evidence type="ECO:0000313" key="2">
    <source>
        <dbReference type="EMBL" id="ATG44118.1"/>
    </source>
</evidence>
<dbReference type="RefSeq" id="WP_096871876.1">
    <property type="nucleotide sequence ID" value="NZ_CP010715.1"/>
</dbReference>
<dbReference type="Proteomes" id="UP000218606">
    <property type="component" value="Chromosome"/>
</dbReference>
<gene>
    <name evidence="2" type="ORF">PhaeoP13_02195</name>
</gene>
<accession>A0AAN1LB04</accession>
<organism evidence="2 3">
    <name type="scientific">Phaeobacter piscinae</name>
    <dbReference type="NCBI Taxonomy" id="1580596"/>
    <lineage>
        <taxon>Bacteria</taxon>
        <taxon>Pseudomonadati</taxon>
        <taxon>Pseudomonadota</taxon>
        <taxon>Alphaproteobacteria</taxon>
        <taxon>Rhodobacterales</taxon>
        <taxon>Roseobacteraceae</taxon>
        <taxon>Phaeobacter</taxon>
    </lineage>
</organism>
<proteinExistence type="predicted"/>
<feature type="domain" description="DUF4145" evidence="1">
    <location>
        <begin position="130"/>
        <end position="213"/>
    </location>
</feature>
<dbReference type="Pfam" id="PF13643">
    <property type="entry name" value="DUF4145"/>
    <property type="match status" value="1"/>
</dbReference>
<evidence type="ECO:0000259" key="1">
    <source>
        <dbReference type="Pfam" id="PF13643"/>
    </source>
</evidence>
<name>A0AAN1LB04_9RHOB</name>
<protein>
    <recommendedName>
        <fullName evidence="1">DUF4145 domain-containing protein</fullName>
    </recommendedName>
</protein>
<dbReference type="InterPro" id="IPR025285">
    <property type="entry name" value="DUF4145"/>
</dbReference>
<sequence>MLKRHSLKYGFGPNNIPQFQCPLCHAGVLRPSGETKPYEPPFSRAIQKESWSHWDDIQLRLCLILTCSNSSCGEQGTLRAEGGIEPNYDDGHGFEEWFTISSISPAPYIISLPAGLPDAVKRELLDSFDVFWRQKGLSANSLRNSIEALLTHFGIPDEVDGKWVSLGNRLLTYAETEPKHAEFFQLLKPIINSGSHGEEIQTDMLLDVFEALEIFLHNVFDDRAKRFEVLTQRLRDTSKGK</sequence>
<dbReference type="EMBL" id="CP010767">
    <property type="protein sequence ID" value="ATG44118.1"/>
    <property type="molecule type" value="Genomic_DNA"/>
</dbReference>
<reference evidence="2 3" key="1">
    <citation type="journal article" date="2017" name="Front. Microbiol.">
        <title>Phaeobacter piscinae sp. nov., a species of the Roseobacter group and potential aquaculture probiont.</title>
        <authorList>
            <person name="Sonnenschein E.C."/>
            <person name="Phippen C.B.W."/>
            <person name="Nielsen K.F."/>
            <person name="Mateiu R.V."/>
            <person name="Melchiorsen J."/>
            <person name="Gram L."/>
            <person name="Overmann J."/>
            <person name="Freese H.M."/>
        </authorList>
    </citation>
    <scope>NUCLEOTIDE SEQUENCE [LARGE SCALE GENOMIC DNA]</scope>
    <source>
        <strain evidence="2 3">P13</strain>
    </source>
</reference>